<dbReference type="KEGG" id="mno:Mnod_4248"/>
<organism evidence="1 2">
    <name type="scientific">Methylobacterium nodulans (strain LMG 21967 / CNCM I-2342 / ORS 2060)</name>
    <dbReference type="NCBI Taxonomy" id="460265"/>
    <lineage>
        <taxon>Bacteria</taxon>
        <taxon>Pseudomonadati</taxon>
        <taxon>Pseudomonadota</taxon>
        <taxon>Alphaproteobacteria</taxon>
        <taxon>Hyphomicrobiales</taxon>
        <taxon>Methylobacteriaceae</taxon>
        <taxon>Methylobacterium</taxon>
    </lineage>
</organism>
<name>B8IA61_METNO</name>
<gene>
    <name evidence="1" type="ordered locus">Mnod_4248</name>
</gene>
<protein>
    <submittedName>
        <fullName evidence="1">Uncharacterized protein</fullName>
    </submittedName>
</protein>
<evidence type="ECO:0000313" key="1">
    <source>
        <dbReference type="EMBL" id="ACL59124.1"/>
    </source>
</evidence>
<reference evidence="1 2" key="1">
    <citation type="submission" date="2009-01" db="EMBL/GenBank/DDBJ databases">
        <title>Complete sequence of chromosome of Methylobacterium nodulans ORS 2060.</title>
        <authorList>
            <consortium name="US DOE Joint Genome Institute"/>
            <person name="Lucas S."/>
            <person name="Copeland A."/>
            <person name="Lapidus A."/>
            <person name="Glavina del Rio T."/>
            <person name="Dalin E."/>
            <person name="Tice H."/>
            <person name="Bruce D."/>
            <person name="Goodwin L."/>
            <person name="Pitluck S."/>
            <person name="Sims D."/>
            <person name="Brettin T."/>
            <person name="Detter J.C."/>
            <person name="Han C."/>
            <person name="Larimer F."/>
            <person name="Land M."/>
            <person name="Hauser L."/>
            <person name="Kyrpides N."/>
            <person name="Ivanova N."/>
            <person name="Marx C.J."/>
            <person name="Richardson P."/>
        </authorList>
    </citation>
    <scope>NUCLEOTIDE SEQUENCE [LARGE SCALE GENOMIC DNA]</scope>
    <source>
        <strain evidence="2">LMG 21967 / CNCM I-2342 / ORS 2060</strain>
    </source>
</reference>
<dbReference type="HOGENOM" id="CLU_2554378_0_0_5"/>
<sequence>MTPFRALPVFRPGLVGVHTRGADAVRLSGALVGVPDAYPAAVALGDPSIPARRARALRILEGLPARQRERILAAYERTGQRA</sequence>
<dbReference type="eggNOG" id="ENOG5032QKI">
    <property type="taxonomic scope" value="Bacteria"/>
</dbReference>
<evidence type="ECO:0000313" key="2">
    <source>
        <dbReference type="Proteomes" id="UP000008207"/>
    </source>
</evidence>
<dbReference type="Proteomes" id="UP000008207">
    <property type="component" value="Chromosome"/>
</dbReference>
<dbReference type="EMBL" id="CP001349">
    <property type="protein sequence ID" value="ACL59124.1"/>
    <property type="molecule type" value="Genomic_DNA"/>
</dbReference>
<dbReference type="RefSeq" id="WP_015930772.1">
    <property type="nucleotide sequence ID" value="NC_011894.1"/>
</dbReference>
<dbReference type="OrthoDB" id="8005144at2"/>
<dbReference type="STRING" id="460265.Mnod_4248"/>
<proteinExistence type="predicted"/>
<dbReference type="AlphaFoldDB" id="B8IA61"/>
<keyword evidence="2" id="KW-1185">Reference proteome</keyword>
<accession>B8IA61</accession>